<evidence type="ECO:0000256" key="4">
    <source>
        <dbReference type="ARBA" id="ARBA00022840"/>
    </source>
</evidence>
<dbReference type="PROSITE" id="PS00867">
    <property type="entry name" value="CPSASE_2"/>
    <property type="match status" value="1"/>
</dbReference>
<name>A0A9P8GGS3_AURME</name>
<dbReference type="Proteomes" id="UP000767238">
    <property type="component" value="Unassembled WGS sequence"/>
</dbReference>
<evidence type="ECO:0000256" key="2">
    <source>
        <dbReference type="ARBA" id="ARBA00022598"/>
    </source>
</evidence>
<dbReference type="SUPFAM" id="SSF56059">
    <property type="entry name" value="Glutathione synthetase ATP-binding domain-like"/>
    <property type="match status" value="1"/>
</dbReference>
<dbReference type="Pfam" id="PF00364">
    <property type="entry name" value="Biotin_lipoyl"/>
    <property type="match status" value="1"/>
</dbReference>
<dbReference type="PROSITE" id="PS50968">
    <property type="entry name" value="BIOTINYL_LIPOYL"/>
    <property type="match status" value="1"/>
</dbReference>
<dbReference type="InterPro" id="IPR016185">
    <property type="entry name" value="PreATP-grasp_dom_sf"/>
</dbReference>
<dbReference type="CDD" id="cd06850">
    <property type="entry name" value="biotinyl_domain"/>
    <property type="match status" value="1"/>
</dbReference>
<dbReference type="SUPFAM" id="SSF51246">
    <property type="entry name" value="Rudiment single hybrid motif"/>
    <property type="match status" value="1"/>
</dbReference>
<dbReference type="Gene3D" id="3.30.470.20">
    <property type="entry name" value="ATP-grasp fold, B domain"/>
    <property type="match status" value="1"/>
</dbReference>
<dbReference type="PROSITE" id="PS50975">
    <property type="entry name" value="ATP_GRASP"/>
    <property type="match status" value="1"/>
</dbReference>
<dbReference type="InterPro" id="IPR005481">
    <property type="entry name" value="BC-like_N"/>
</dbReference>
<dbReference type="FunFam" id="3.30.1490.20:FF:000003">
    <property type="entry name" value="acetyl-CoA carboxylase isoform X1"/>
    <property type="match status" value="1"/>
</dbReference>
<gene>
    <name evidence="10" type="ORF">KCV03_g6228</name>
</gene>
<evidence type="ECO:0000256" key="5">
    <source>
        <dbReference type="ARBA" id="ARBA00023267"/>
    </source>
</evidence>
<feature type="domain" description="Lipoyl-binding" evidence="7">
    <location>
        <begin position="572"/>
        <end position="653"/>
    </location>
</feature>
<evidence type="ECO:0000256" key="1">
    <source>
        <dbReference type="ARBA" id="ARBA00001953"/>
    </source>
</evidence>
<evidence type="ECO:0000313" key="10">
    <source>
        <dbReference type="EMBL" id="KAH0218895.1"/>
    </source>
</evidence>
<evidence type="ECO:0000256" key="6">
    <source>
        <dbReference type="PROSITE-ProRule" id="PRU00409"/>
    </source>
</evidence>
<accession>A0A9P8GGS3</accession>
<dbReference type="AlphaFoldDB" id="A0A9P8GGS3"/>
<evidence type="ECO:0000259" key="9">
    <source>
        <dbReference type="PROSITE" id="PS50979"/>
    </source>
</evidence>
<evidence type="ECO:0000259" key="7">
    <source>
        <dbReference type="PROSITE" id="PS50968"/>
    </source>
</evidence>
<dbReference type="Gene3D" id="2.40.50.100">
    <property type="match status" value="1"/>
</dbReference>
<dbReference type="GO" id="GO:0016874">
    <property type="term" value="F:ligase activity"/>
    <property type="evidence" value="ECO:0007669"/>
    <property type="project" value="UniProtKB-KW"/>
</dbReference>
<dbReference type="InterPro" id="IPR011054">
    <property type="entry name" value="Rudment_hybrid_motif"/>
</dbReference>
<dbReference type="PROSITE" id="PS50979">
    <property type="entry name" value="BC"/>
    <property type="match status" value="1"/>
</dbReference>
<sequence>MPTTTTIQRPIKKLLVANRGEIAIRILQSVRELPNSPETYGLYTSNDSTHISLGRPNHAIEIPSPATYMDVSALVQLAKDRGIDAVHPGYGFLSESPEFARQMWEQANCMVIGPESNILETTGDKLEAKTLAAKFDVPVLSAMTSPSQNVDDIGMFANKVGFPIMIKAADGGGGRGIRLVREAAELQTAVQRCIAESPSGKVFAENAAVDGFKHIEIQIIGDGKGGVKHVWERDCSMQRRFQKIVEVAPAVVADRSTVTQVIAAAMRIAQGVHYLGLGTFEFLVNVDKKEFYFLEINPRIQVEHTISESIANVDLVHEQLLLAQGLTDHTADLPTTADANPPSRFSVQLRLCAEDPNAGFSLSTGNITKAKLPSGNGVRVDSHIVRGAVVGSDFDNLLAKIIVTASSWQSVVVKARRALEDTEIFGVKTNLSLLRAIVADREFESGTADNQWLEKNVPRLLELGDKIGEGIQKLNTSLPAVDDSAGQTSGGGAVGGALLRKGNAWSLSLSPVEASEEKAVRNHHVKIEKVLRNDFPDTLSAVVAISTSGAGSQTYKMSLESTDATQAAVNSKHKKGDASNKEHIILPMNGKLVEMLVEEGEEVKEGQVIAFVRQMKMELEVRSPRSGMITWALELEDEEGDDVEQGVLLAVLKDERSSDARMHKL</sequence>
<dbReference type="GO" id="GO:0005524">
    <property type="term" value="F:ATP binding"/>
    <property type="evidence" value="ECO:0007669"/>
    <property type="project" value="UniProtKB-UniRule"/>
</dbReference>
<dbReference type="Pfam" id="PF02785">
    <property type="entry name" value="Biotin_carb_C"/>
    <property type="match status" value="1"/>
</dbReference>
<dbReference type="InterPro" id="IPR005479">
    <property type="entry name" value="CPAse_ATP-bd"/>
</dbReference>
<keyword evidence="3 6" id="KW-0547">Nucleotide-binding</keyword>
<dbReference type="PANTHER" id="PTHR45007">
    <property type="entry name" value="CARBOXYLASE, PUTATIVE (AFU_ORTHOLOGUE AFUA_5G07570)-RELATED"/>
    <property type="match status" value="1"/>
</dbReference>
<feature type="domain" description="Biotin carboxylation" evidence="9">
    <location>
        <begin position="10"/>
        <end position="458"/>
    </location>
</feature>
<dbReference type="InterPro" id="IPR011764">
    <property type="entry name" value="Biotin_carboxylation_dom"/>
</dbReference>
<dbReference type="InterPro" id="IPR011761">
    <property type="entry name" value="ATP-grasp"/>
</dbReference>
<dbReference type="EMBL" id="JAHFYH010000045">
    <property type="protein sequence ID" value="KAH0218895.1"/>
    <property type="molecule type" value="Genomic_DNA"/>
</dbReference>
<dbReference type="SUPFAM" id="SSF52440">
    <property type="entry name" value="PreATP-grasp domain"/>
    <property type="match status" value="1"/>
</dbReference>
<evidence type="ECO:0000313" key="11">
    <source>
        <dbReference type="Proteomes" id="UP000767238"/>
    </source>
</evidence>
<proteinExistence type="predicted"/>
<evidence type="ECO:0000256" key="3">
    <source>
        <dbReference type="ARBA" id="ARBA00022741"/>
    </source>
</evidence>
<comment type="caution">
    <text evidence="10">The sequence shown here is derived from an EMBL/GenBank/DDBJ whole genome shotgun (WGS) entry which is preliminary data.</text>
</comment>
<dbReference type="Pfam" id="PF00289">
    <property type="entry name" value="Biotin_carb_N"/>
    <property type="match status" value="1"/>
</dbReference>
<dbReference type="SMART" id="SM00878">
    <property type="entry name" value="Biotin_carb_C"/>
    <property type="match status" value="1"/>
</dbReference>
<keyword evidence="4 6" id="KW-0067">ATP-binding</keyword>
<feature type="non-terminal residue" evidence="10">
    <location>
        <position position="665"/>
    </location>
</feature>
<keyword evidence="2" id="KW-0436">Ligase</keyword>
<feature type="domain" description="ATP-grasp" evidence="8">
    <location>
        <begin position="129"/>
        <end position="324"/>
    </location>
</feature>
<evidence type="ECO:0000259" key="8">
    <source>
        <dbReference type="PROSITE" id="PS50975"/>
    </source>
</evidence>
<dbReference type="InterPro" id="IPR011053">
    <property type="entry name" value="Single_hybrid_motif"/>
</dbReference>
<reference evidence="10" key="2">
    <citation type="submission" date="2021-08" db="EMBL/GenBank/DDBJ databases">
        <authorList>
            <person name="Gostincar C."/>
            <person name="Sun X."/>
            <person name="Song Z."/>
            <person name="Gunde-Cimerman N."/>
        </authorList>
    </citation>
    <scope>NUCLEOTIDE SEQUENCE</scope>
    <source>
        <strain evidence="10">EXF-8016</strain>
    </source>
</reference>
<dbReference type="InterPro" id="IPR005482">
    <property type="entry name" value="Biotin_COase_C"/>
</dbReference>
<dbReference type="InterPro" id="IPR000089">
    <property type="entry name" value="Biotin_lipoyl"/>
</dbReference>
<dbReference type="SUPFAM" id="SSF51230">
    <property type="entry name" value="Single hybrid motif"/>
    <property type="match status" value="1"/>
</dbReference>
<dbReference type="GO" id="GO:0046872">
    <property type="term" value="F:metal ion binding"/>
    <property type="evidence" value="ECO:0007669"/>
    <property type="project" value="InterPro"/>
</dbReference>
<dbReference type="OrthoDB" id="196847at2759"/>
<comment type="cofactor">
    <cofactor evidence="1">
        <name>biotin</name>
        <dbReference type="ChEBI" id="CHEBI:57586"/>
    </cofactor>
</comment>
<keyword evidence="5" id="KW-0092">Biotin</keyword>
<protein>
    <submittedName>
        <fullName evidence="10">Pyruvate carboxylase</fullName>
    </submittedName>
</protein>
<dbReference type="PANTHER" id="PTHR45007:SF1">
    <property type="entry name" value="CARBOXYLASE, PUTATIVE (AFU_ORTHOLOGUE AFUA_5G07570)-RELATED"/>
    <property type="match status" value="1"/>
</dbReference>
<dbReference type="Pfam" id="PF02786">
    <property type="entry name" value="CPSase_L_D2"/>
    <property type="match status" value="1"/>
</dbReference>
<keyword evidence="10" id="KW-0670">Pyruvate</keyword>
<organism evidence="10 11">
    <name type="scientific">Aureobasidium melanogenum</name>
    <name type="common">Aureobasidium pullulans var. melanogenum</name>
    <dbReference type="NCBI Taxonomy" id="46634"/>
    <lineage>
        <taxon>Eukaryota</taxon>
        <taxon>Fungi</taxon>
        <taxon>Dikarya</taxon>
        <taxon>Ascomycota</taxon>
        <taxon>Pezizomycotina</taxon>
        <taxon>Dothideomycetes</taxon>
        <taxon>Dothideomycetidae</taxon>
        <taxon>Dothideales</taxon>
        <taxon>Saccotheciaceae</taxon>
        <taxon>Aureobasidium</taxon>
    </lineage>
</organism>
<dbReference type="PROSITE" id="PS00866">
    <property type="entry name" value="CPSASE_1"/>
    <property type="match status" value="1"/>
</dbReference>
<reference evidence="10" key="1">
    <citation type="journal article" date="2021" name="J Fungi (Basel)">
        <title>Virulence traits and population genomics of the black yeast Aureobasidium melanogenum.</title>
        <authorList>
            <person name="Cernosa A."/>
            <person name="Sun X."/>
            <person name="Gostincar C."/>
            <person name="Fang C."/>
            <person name="Gunde-Cimerman N."/>
            <person name="Song Z."/>
        </authorList>
    </citation>
    <scope>NUCLEOTIDE SEQUENCE</scope>
    <source>
        <strain evidence="10">EXF-8016</strain>
    </source>
</reference>